<dbReference type="EMBL" id="KN716846">
    <property type="protein sequence ID" value="KJH41350.1"/>
    <property type="molecule type" value="Genomic_DNA"/>
</dbReference>
<name>A0A0D8X9T3_DICVI</name>
<keyword evidence="1" id="KW-0812">Transmembrane</keyword>
<evidence type="ECO:0000313" key="3">
    <source>
        <dbReference type="Proteomes" id="UP000053766"/>
    </source>
</evidence>
<protein>
    <submittedName>
        <fullName evidence="2">Uncharacterized protein</fullName>
    </submittedName>
</protein>
<dbReference type="Proteomes" id="UP000053766">
    <property type="component" value="Unassembled WGS sequence"/>
</dbReference>
<evidence type="ECO:0000313" key="2">
    <source>
        <dbReference type="EMBL" id="KJH41350.1"/>
    </source>
</evidence>
<sequence length="192" mass="22189">MRNAFCTYRHHITELAIITNQATQQQKTVSSLDSGSLGFEKQQRPIRWLRINEKGVAKLNLMTNVQSRSARSDNYRPPLLSRSLPYYDKCDVCIFRSSRIGISCPRYDENNTPRNILDKQFLQQFEKDHVYKPLSGCYFTESTVPQRMCQYNTQLSSQDRCSIIQRVVMLALVLFSIAFITTSSVILFISVT</sequence>
<reference evidence="2 3" key="1">
    <citation type="submission" date="2013-11" db="EMBL/GenBank/DDBJ databases">
        <title>Draft genome of the bovine lungworm Dictyocaulus viviparus.</title>
        <authorList>
            <person name="Mitreva M."/>
        </authorList>
    </citation>
    <scope>NUCLEOTIDE SEQUENCE [LARGE SCALE GENOMIC DNA]</scope>
    <source>
        <strain evidence="2 3">HannoverDv2000</strain>
    </source>
</reference>
<reference evidence="3" key="2">
    <citation type="journal article" date="2016" name="Sci. Rep.">
        <title>Dictyocaulus viviparus genome, variome and transcriptome elucidate lungworm biology and support future intervention.</title>
        <authorList>
            <person name="McNulty S.N."/>
            <person name="Strube C."/>
            <person name="Rosa B.A."/>
            <person name="Martin J.C."/>
            <person name="Tyagi R."/>
            <person name="Choi Y.J."/>
            <person name="Wang Q."/>
            <person name="Hallsworth Pepin K."/>
            <person name="Zhang X."/>
            <person name="Ozersky P."/>
            <person name="Wilson R.K."/>
            <person name="Sternberg P.W."/>
            <person name="Gasser R.B."/>
            <person name="Mitreva M."/>
        </authorList>
    </citation>
    <scope>NUCLEOTIDE SEQUENCE [LARGE SCALE GENOMIC DNA]</scope>
    <source>
        <strain evidence="3">HannoverDv2000</strain>
    </source>
</reference>
<keyword evidence="1" id="KW-1133">Transmembrane helix</keyword>
<accession>A0A0D8X9T3</accession>
<keyword evidence="3" id="KW-1185">Reference proteome</keyword>
<dbReference type="AlphaFoldDB" id="A0A0D8X9T3"/>
<keyword evidence="1" id="KW-0472">Membrane</keyword>
<evidence type="ECO:0000256" key="1">
    <source>
        <dbReference type="SAM" id="Phobius"/>
    </source>
</evidence>
<feature type="transmembrane region" description="Helical" evidence="1">
    <location>
        <begin position="167"/>
        <end position="189"/>
    </location>
</feature>
<organism evidence="2 3">
    <name type="scientific">Dictyocaulus viviparus</name>
    <name type="common">Bovine lungworm</name>
    <dbReference type="NCBI Taxonomy" id="29172"/>
    <lineage>
        <taxon>Eukaryota</taxon>
        <taxon>Metazoa</taxon>
        <taxon>Ecdysozoa</taxon>
        <taxon>Nematoda</taxon>
        <taxon>Chromadorea</taxon>
        <taxon>Rhabditida</taxon>
        <taxon>Rhabditina</taxon>
        <taxon>Rhabditomorpha</taxon>
        <taxon>Strongyloidea</taxon>
        <taxon>Metastrongylidae</taxon>
        <taxon>Dictyocaulus</taxon>
    </lineage>
</organism>
<gene>
    <name evidence="2" type="ORF">DICVIV_12680</name>
</gene>
<proteinExistence type="predicted"/>